<protein>
    <submittedName>
        <fullName evidence="1">Uncharacterized protein</fullName>
    </submittedName>
</protein>
<comment type="caution">
    <text evidence="1">The sequence shown here is derived from an EMBL/GenBank/DDBJ whole genome shotgun (WGS) entry which is preliminary data.</text>
</comment>
<feature type="non-terminal residue" evidence="1">
    <location>
        <position position="1"/>
    </location>
</feature>
<feature type="non-terminal residue" evidence="1">
    <location>
        <position position="262"/>
    </location>
</feature>
<proteinExistence type="predicted"/>
<evidence type="ECO:0000313" key="1">
    <source>
        <dbReference type="EMBL" id="GAG10871.1"/>
    </source>
</evidence>
<dbReference type="EMBL" id="BARS01029985">
    <property type="protein sequence ID" value="GAG10871.1"/>
    <property type="molecule type" value="Genomic_DNA"/>
</dbReference>
<sequence>PYDMTLFEADTIYIRDNDEFWIGVQQGNVGSGGPVLDNESGLQNSWAVGTGGRYWFMGGWITKRFYSYDEETRIVANLEGKCYMDLWKENYFGTDDTPRDYTEDAVDILQVVVDVLYDINAAQDTDWEFRSHPENFPGSPLTADVASGAGNVPVENTDSFSVGAAFIWDNETRTGETVSITGIIPGVSLTLGGAGITTGIGFSVAENAWIVMSSKLTGTLFLKSFNNNPDFTTLRDLCERADHEWKIAPYPAGTTPAARRCL</sequence>
<gene>
    <name evidence="1" type="ORF">S01H1_46807</name>
</gene>
<accession>X0WDX2</accession>
<dbReference type="AlphaFoldDB" id="X0WDX2"/>
<reference evidence="1" key="1">
    <citation type="journal article" date="2014" name="Front. Microbiol.">
        <title>High frequency of phylogenetically diverse reductive dehalogenase-homologous genes in deep subseafloor sedimentary metagenomes.</title>
        <authorList>
            <person name="Kawai M."/>
            <person name="Futagami T."/>
            <person name="Toyoda A."/>
            <person name="Takaki Y."/>
            <person name="Nishi S."/>
            <person name="Hori S."/>
            <person name="Arai W."/>
            <person name="Tsubouchi T."/>
            <person name="Morono Y."/>
            <person name="Uchiyama I."/>
            <person name="Ito T."/>
            <person name="Fujiyama A."/>
            <person name="Inagaki F."/>
            <person name="Takami H."/>
        </authorList>
    </citation>
    <scope>NUCLEOTIDE SEQUENCE</scope>
    <source>
        <strain evidence="1">Expedition CK06-06</strain>
    </source>
</reference>
<organism evidence="1">
    <name type="scientific">marine sediment metagenome</name>
    <dbReference type="NCBI Taxonomy" id="412755"/>
    <lineage>
        <taxon>unclassified sequences</taxon>
        <taxon>metagenomes</taxon>
        <taxon>ecological metagenomes</taxon>
    </lineage>
</organism>
<name>X0WDX2_9ZZZZ</name>